<dbReference type="Proteomes" id="UP000028493">
    <property type="component" value="Unassembled WGS sequence"/>
</dbReference>
<reference evidence="3" key="1">
    <citation type="submission" date="2013-07" db="EMBL/GenBank/DDBJ databases">
        <title>Sub-species coevolution in mutualistic symbiosis.</title>
        <authorList>
            <person name="Murfin K."/>
            <person name="Klassen J."/>
            <person name="Lee M."/>
            <person name="Forst S."/>
            <person name="Stock P."/>
            <person name="Goodrich-Blair H."/>
        </authorList>
    </citation>
    <scope>NUCLEOTIDE SEQUENCE [LARGE SCALE GENOMIC DNA]</scope>
    <source>
        <strain evidence="3">Kraussei Becker Underwood</strain>
    </source>
</reference>
<evidence type="ECO:0000256" key="1">
    <source>
        <dbReference type="ARBA" id="ARBA00023172"/>
    </source>
</evidence>
<dbReference type="InterPro" id="IPR013762">
    <property type="entry name" value="Integrase-like_cat_sf"/>
</dbReference>
<sequence>MINHEKSDVSYGETVFISWDGREFNLNDDSWKLNKNVVVAVKWMSKLKPIVASSLKTVLVRFAEEYAAETVRGLNDQVRQYFNLTGDCEFLVDSLISYRSSLSRDEEQKLSKIRMLVRNWTEWGYPGISQEALDFLDSLRLKGLEKGKAIKRLDPEEGPLTEIEMSALIDAMLQAYTSNKITISDYTLSATLVYTGRRPIQITSLKIKDICSHRVGEIDEYWINFPRAKQRFSKWRAEFNAYPITQDLWSLLTQHISKVSYKVVKLMDFQLIPEVIQELPLFPDFSAIRECRDYKSFIAALDSDALHIERDFCNEVMKKLKRVLNIYSERTGKRLNLSTRRFRYTLGSNIAREGKGELIIAEALDHSDTQNVGVYVKNLPDVVERIDKAVVLQLAPLAQAFQGVLVDSEADAERGGDKNSRIGNADVNVGNCGSYGFCGAMAPIACYTCKYFQPWVDGPHEIILDELIEKRDEVLRNTKDIKIASSNDRLILAVAQVIRRCNAKKFKRSRLEGC</sequence>
<feature type="domain" description="Tyr recombinase" evidence="2">
    <location>
        <begin position="161"/>
        <end position="378"/>
    </location>
</feature>
<gene>
    <name evidence="3" type="ORF">XBKB1_530022</name>
</gene>
<comment type="caution">
    <text evidence="3">The sequence shown here is derived from an EMBL/GenBank/DDBJ whole genome shotgun (WGS) entry which is preliminary data.</text>
</comment>
<dbReference type="SUPFAM" id="SSF56349">
    <property type="entry name" value="DNA breaking-rejoining enzymes"/>
    <property type="match status" value="1"/>
</dbReference>
<dbReference type="InterPro" id="IPR011010">
    <property type="entry name" value="DNA_brk_join_enz"/>
</dbReference>
<dbReference type="GO" id="GO:0006310">
    <property type="term" value="P:DNA recombination"/>
    <property type="evidence" value="ECO:0007669"/>
    <property type="project" value="UniProtKB-KW"/>
</dbReference>
<keyword evidence="1" id="KW-0233">DNA recombination</keyword>
<dbReference type="AlphaFoldDB" id="A0A077PPJ8"/>
<dbReference type="RefSeq" id="WP_038193278.1">
    <property type="nucleotide sequence ID" value="NZ_CAWLXS010000052.1"/>
</dbReference>
<dbReference type="NCBIfam" id="NF041502">
    <property type="entry name" value="integrase_1"/>
    <property type="match status" value="1"/>
</dbReference>
<proteinExistence type="predicted"/>
<dbReference type="Pfam" id="PF00589">
    <property type="entry name" value="Phage_integrase"/>
    <property type="match status" value="1"/>
</dbReference>
<accession>A0A077PPJ8</accession>
<dbReference type="GO" id="GO:0015074">
    <property type="term" value="P:DNA integration"/>
    <property type="evidence" value="ECO:0007669"/>
    <property type="project" value="InterPro"/>
</dbReference>
<dbReference type="EMBL" id="CBSZ010000388">
    <property type="protein sequence ID" value="CDH26255.1"/>
    <property type="molecule type" value="Genomic_DNA"/>
</dbReference>
<dbReference type="InterPro" id="IPR048120">
    <property type="entry name" value="Integrase-like"/>
</dbReference>
<dbReference type="InterPro" id="IPR002104">
    <property type="entry name" value="Integrase_catalytic"/>
</dbReference>
<name>A0A077PPJ8_XENBV</name>
<evidence type="ECO:0000313" key="3">
    <source>
        <dbReference type="EMBL" id="CDH26255.1"/>
    </source>
</evidence>
<organism evidence="3">
    <name type="scientific">Xenorhabdus bovienii str. kraussei Becker Underwood</name>
    <dbReference type="NCBI Taxonomy" id="1398204"/>
    <lineage>
        <taxon>Bacteria</taxon>
        <taxon>Pseudomonadati</taxon>
        <taxon>Pseudomonadota</taxon>
        <taxon>Gammaproteobacteria</taxon>
        <taxon>Enterobacterales</taxon>
        <taxon>Morganellaceae</taxon>
        <taxon>Xenorhabdus</taxon>
    </lineage>
</organism>
<dbReference type="Gene3D" id="1.10.443.10">
    <property type="entry name" value="Intergrase catalytic core"/>
    <property type="match status" value="1"/>
</dbReference>
<protein>
    <submittedName>
        <fullName evidence="3">DNA breaking-rejoining enzyme</fullName>
    </submittedName>
</protein>
<dbReference type="GO" id="GO:0003677">
    <property type="term" value="F:DNA binding"/>
    <property type="evidence" value="ECO:0007669"/>
    <property type="project" value="InterPro"/>
</dbReference>
<dbReference type="HOGENOM" id="CLU_037605_1_0_6"/>
<evidence type="ECO:0000259" key="2">
    <source>
        <dbReference type="Pfam" id="PF00589"/>
    </source>
</evidence>